<reference evidence="3 4" key="1">
    <citation type="submission" date="2018-06" db="EMBL/GenBank/DDBJ databases">
        <title>Sphaerisporangium craniellae sp. nov., isolated from a marine sponge in the South China Sea.</title>
        <authorList>
            <person name="Li L."/>
        </authorList>
    </citation>
    <scope>NUCLEOTIDE SEQUENCE [LARGE SCALE GENOMIC DNA]</scope>
    <source>
        <strain evidence="3 4">CCTCC AA 208026</strain>
    </source>
</reference>
<dbReference type="InterPro" id="IPR023809">
    <property type="entry name" value="Thiopep_bacteriocin_synth_dom"/>
</dbReference>
<dbReference type="InterPro" id="IPR006827">
    <property type="entry name" value="Lant_deHydtase_N"/>
</dbReference>
<dbReference type="EMBL" id="QOIL01000028">
    <property type="protein sequence ID" value="RCG22455.1"/>
    <property type="molecule type" value="Genomic_DNA"/>
</dbReference>
<dbReference type="Proteomes" id="UP000253094">
    <property type="component" value="Unassembled WGS sequence"/>
</dbReference>
<evidence type="ECO:0000313" key="4">
    <source>
        <dbReference type="Proteomes" id="UP000253094"/>
    </source>
</evidence>
<comment type="caution">
    <text evidence="3">The sequence shown here is derived from an EMBL/GenBank/DDBJ whole genome shotgun (WGS) entry which is preliminary data.</text>
</comment>
<feature type="domain" description="Thiopeptide-type bacteriocin biosynthesis" evidence="2">
    <location>
        <begin position="770"/>
        <end position="1020"/>
    </location>
</feature>
<gene>
    <name evidence="3" type="ORF">DQ384_35715</name>
</gene>
<evidence type="ECO:0000259" key="2">
    <source>
        <dbReference type="Pfam" id="PF14028"/>
    </source>
</evidence>
<dbReference type="Pfam" id="PF14028">
    <property type="entry name" value="Lant_dehydr_C"/>
    <property type="match status" value="1"/>
</dbReference>
<proteinExistence type="predicted"/>
<keyword evidence="4" id="KW-1185">Reference proteome</keyword>
<accession>A0A367EY12</accession>
<dbReference type="AlphaFoldDB" id="A0A367EY12"/>
<organism evidence="3 4">
    <name type="scientific">Sphaerisporangium album</name>
    <dbReference type="NCBI Taxonomy" id="509200"/>
    <lineage>
        <taxon>Bacteria</taxon>
        <taxon>Bacillati</taxon>
        <taxon>Actinomycetota</taxon>
        <taxon>Actinomycetes</taxon>
        <taxon>Streptosporangiales</taxon>
        <taxon>Streptosporangiaceae</taxon>
        <taxon>Sphaerisporangium</taxon>
    </lineage>
</organism>
<dbReference type="OrthoDB" id="1273722at2"/>
<dbReference type="NCBIfam" id="TIGR03891">
    <property type="entry name" value="thiopep_ocin"/>
    <property type="match status" value="1"/>
</dbReference>
<name>A0A367EY12_9ACTN</name>
<evidence type="ECO:0000259" key="1">
    <source>
        <dbReference type="Pfam" id="PF04738"/>
    </source>
</evidence>
<evidence type="ECO:0000313" key="3">
    <source>
        <dbReference type="EMBL" id="RCG22455.1"/>
    </source>
</evidence>
<feature type="domain" description="Lantibiotic dehydratase N-terminal" evidence="1">
    <location>
        <begin position="56"/>
        <end position="703"/>
    </location>
</feature>
<dbReference type="Pfam" id="PF04738">
    <property type="entry name" value="Lant_dehydr_N"/>
    <property type="match status" value="1"/>
</dbReference>
<sequence length="1034" mass="113506">MKSGHGSRLYRCADLVLVRAAVRAELAVPPWPCISSGEPPEVQRWRDWLQEVWTTDEVAEAIEHASPVLAEGVRTVCAMRYPEPRQARRTVLSVARYLLRMTGRATPFGLFAGVAAASVGPELRLAWGSGHQAVARVDASWLAAVIAQLESCPQLVSRLPLVLNNLCFVRGRRLIVPQGRSQETDHGGVAEISMRYTAAVQAAVEAARSPIRGEDLATKLAAEFPDAPSSVIEGLLNELVKQGVLLSGLHAPSTTIDAFSHLLEQLEIVGAGDVPQMAGLLSRLREIRAGLDHHNGDAAESPRHIRTAIARLMTALNDHARQPLAVDVRLDCRLVLPRQIADEAEVAASALARLTASPFGTAAWQSYATRFFERYGTGALVPVLDLVDPDIGLGFPAGYLGSTAQTLRVKVSAREERLLELAQAAALDGRQEIVLNDRLVDELSAGDLTQAQPTPHLELCFRLQAASKAALERGEFHLAIVSVSRGVGTLTGRFIGLLKRPDQQRLAATFAHVQANDPETLPVQLSFPPLAEKAAQVTRAPVLLPTLIRLGEHHNPDDGTIRLDDLAVGCDGRRLYLASLSSRRRLEPVIPHALDLRAHTPPLARFLAEVGRAQNAVVTGFDWGVASRLPFLPRIRYGRIVLSPARWLLGSGELPGRDASFAQWEQAVTEWCARRRVPNRVYLTEGDRRLRLDLKQEGHLALLRTHVDQAQSTVLTEAPEPGADGWFDGHAHEIVVSMVASRARWPPPPKVSAARLISRDHGHLPGTSRWLYAKLYGHLDRQAEVLAEHLPALLAGWEEPPDWWFIRYRDPEWHLRLRIALPDAEQFGWATHHVSTWAADLRRQGLLRDLQFAAYYPETGRWGRGAAMAAAEEVFTADSRALVAQFAQRSQPHPQPLAAAHFVAIATAFMGSTAGGMRWLIKHAKVRASDPLPRHLLVEAVRLADLADDWAALRATPGGEAIVQPWLPRHDALTRYRAHLTGVDGIASEAVLDSLLHVHHIRAVGIDRDDERTCLRLARAAALAWDARTNEGRA</sequence>
<protein>
    <submittedName>
        <fullName evidence="3">Lanthionine biosynthesis protein LanB</fullName>
    </submittedName>
</protein>